<dbReference type="Proteomes" id="UP000294901">
    <property type="component" value="Unassembled WGS sequence"/>
</dbReference>
<dbReference type="CDD" id="cd00081">
    <property type="entry name" value="Hint"/>
    <property type="match status" value="1"/>
</dbReference>
<dbReference type="SUPFAM" id="SSF51294">
    <property type="entry name" value="Hedgehog/intein (Hint) domain"/>
    <property type="match status" value="1"/>
</dbReference>
<dbReference type="InterPro" id="IPR003587">
    <property type="entry name" value="Hint_dom_N"/>
</dbReference>
<feature type="compositionally biased region" description="Polar residues" evidence="1">
    <location>
        <begin position="99"/>
        <end position="113"/>
    </location>
</feature>
<sequence>MQCREPANTPCTQAESFQVDTMICNKSAARRHRRRPEGSDRPSVSQQPAEQRNFVKVDKGNDPQTAKPEACHSFAPDTRVLMADGTTRPIAEVNVGDKVTTTDPSTGQSSDQQVTLLHANRDRELTDVTVSTAPAAAPRTEGEGKGGRSTRGPTESTLETTAHHPFWDATAGAWVDAAELTPGTSTLVGPDGQIQYVTAVHNFTGTEVMRDLTVATTHTYYVLAGTTPVLVHNNDAAFAGRACDVPRLGRSAERINGSLDPIARSQRDTVVMSTDNGPDLVASGVRDIDPRQRAAMGGSELEARLPGHHAEVTANERAKDLGLSPRALSSYPHAICPACRQYLEEEGYRISSDGMSAVMRTFGKEN</sequence>
<dbReference type="InterPro" id="IPR036844">
    <property type="entry name" value="Hint_dom_sf"/>
</dbReference>
<name>A0A4R6K264_9ACTN</name>
<feature type="region of interest" description="Disordered" evidence="1">
    <location>
        <begin position="25"/>
        <end position="113"/>
    </location>
</feature>
<evidence type="ECO:0000259" key="2">
    <source>
        <dbReference type="SMART" id="SM00306"/>
    </source>
</evidence>
<feature type="region of interest" description="Disordered" evidence="1">
    <location>
        <begin position="131"/>
        <end position="158"/>
    </location>
</feature>
<keyword evidence="4" id="KW-1185">Reference proteome</keyword>
<dbReference type="EMBL" id="SNWR01000001">
    <property type="protein sequence ID" value="TDO42231.1"/>
    <property type="molecule type" value="Genomic_DNA"/>
</dbReference>
<evidence type="ECO:0000256" key="1">
    <source>
        <dbReference type="SAM" id="MobiDB-lite"/>
    </source>
</evidence>
<evidence type="ECO:0000313" key="3">
    <source>
        <dbReference type="EMBL" id="TDO42231.1"/>
    </source>
</evidence>
<dbReference type="AlphaFoldDB" id="A0A4R6K264"/>
<gene>
    <name evidence="3" type="ORF">C8E87_5997</name>
</gene>
<organism evidence="3 4">
    <name type="scientific">Paractinoplanes brasiliensis</name>
    <dbReference type="NCBI Taxonomy" id="52695"/>
    <lineage>
        <taxon>Bacteria</taxon>
        <taxon>Bacillati</taxon>
        <taxon>Actinomycetota</taxon>
        <taxon>Actinomycetes</taxon>
        <taxon>Micromonosporales</taxon>
        <taxon>Micromonosporaceae</taxon>
        <taxon>Paractinoplanes</taxon>
    </lineage>
</organism>
<proteinExistence type="predicted"/>
<protein>
    <submittedName>
        <fullName evidence="3">Intein/intein</fullName>
    </submittedName>
</protein>
<dbReference type="SMART" id="SM00306">
    <property type="entry name" value="HintN"/>
    <property type="match status" value="1"/>
</dbReference>
<comment type="caution">
    <text evidence="3">The sequence shown here is derived from an EMBL/GenBank/DDBJ whole genome shotgun (WGS) entry which is preliminary data.</text>
</comment>
<feature type="domain" description="Hint" evidence="2">
    <location>
        <begin position="71"/>
        <end position="190"/>
    </location>
</feature>
<reference evidence="3 4" key="1">
    <citation type="submission" date="2019-03" db="EMBL/GenBank/DDBJ databases">
        <title>Sequencing the genomes of 1000 actinobacteria strains.</title>
        <authorList>
            <person name="Klenk H.-P."/>
        </authorList>
    </citation>
    <scope>NUCLEOTIDE SEQUENCE [LARGE SCALE GENOMIC DNA]</scope>
    <source>
        <strain evidence="3 4">DSM 43805</strain>
    </source>
</reference>
<evidence type="ECO:0000313" key="4">
    <source>
        <dbReference type="Proteomes" id="UP000294901"/>
    </source>
</evidence>
<dbReference type="Pfam" id="PF07591">
    <property type="entry name" value="PT-HINT"/>
    <property type="match status" value="1"/>
</dbReference>
<dbReference type="Gene3D" id="2.170.16.10">
    <property type="entry name" value="Hedgehog/Intein (Hint) domain"/>
    <property type="match status" value="1"/>
</dbReference>
<accession>A0A4R6K264</accession>